<dbReference type="Proteomes" id="UP001597124">
    <property type="component" value="Unassembled WGS sequence"/>
</dbReference>
<organism evidence="1 2">
    <name type="scientific">Sphingosinicella xenopeptidilytica</name>
    <dbReference type="NCBI Taxonomy" id="364098"/>
    <lineage>
        <taxon>Bacteria</taxon>
        <taxon>Pseudomonadati</taxon>
        <taxon>Pseudomonadota</taxon>
        <taxon>Alphaproteobacteria</taxon>
        <taxon>Sphingomonadales</taxon>
        <taxon>Sphingosinicellaceae</taxon>
        <taxon>Sphingosinicella</taxon>
    </lineage>
</organism>
<evidence type="ECO:0000313" key="2">
    <source>
        <dbReference type="Proteomes" id="UP001597124"/>
    </source>
</evidence>
<comment type="caution">
    <text evidence="1">The sequence shown here is derived from an EMBL/GenBank/DDBJ whole genome shotgun (WGS) entry which is preliminary data.</text>
</comment>
<keyword evidence="2" id="KW-1185">Reference proteome</keyword>
<evidence type="ECO:0008006" key="3">
    <source>
        <dbReference type="Google" id="ProtNLM"/>
    </source>
</evidence>
<reference evidence="2" key="1">
    <citation type="journal article" date="2019" name="Int. J. Syst. Evol. Microbiol.">
        <title>The Global Catalogue of Microorganisms (GCM) 10K type strain sequencing project: providing services to taxonomists for standard genome sequencing and annotation.</title>
        <authorList>
            <consortium name="The Broad Institute Genomics Platform"/>
            <consortium name="The Broad Institute Genome Sequencing Center for Infectious Disease"/>
            <person name="Wu L."/>
            <person name="Ma J."/>
        </authorList>
    </citation>
    <scope>NUCLEOTIDE SEQUENCE [LARGE SCALE GENOMIC DNA]</scope>
    <source>
        <strain evidence="2">CCUG 52537</strain>
    </source>
</reference>
<accession>A0ABW3C857</accession>
<evidence type="ECO:0000313" key="1">
    <source>
        <dbReference type="EMBL" id="MFD0850418.1"/>
    </source>
</evidence>
<dbReference type="Gene3D" id="2.20.110.10">
    <property type="entry name" value="Histone H3 K4-specific methyltransferase SET7/9 N-terminal domain"/>
    <property type="match status" value="1"/>
</dbReference>
<sequence>MTSEPVPFVKHHKDDSLWARGQMLDGRMIGYWEWFRKNGTKLRSGWFENGEQCGEWTTYDKAGMPYKTTLIRPKAR</sequence>
<dbReference type="SUPFAM" id="SSF82185">
    <property type="entry name" value="Histone H3 K4-specific methyltransferase SET7/9 N-terminal domain"/>
    <property type="match status" value="1"/>
</dbReference>
<protein>
    <recommendedName>
        <fullName evidence="3">MORN repeat variant</fullName>
    </recommendedName>
</protein>
<name>A0ABW3C857_SPHXN</name>
<proteinExistence type="predicted"/>
<dbReference type="RefSeq" id="WP_381494656.1">
    <property type="nucleotide sequence ID" value="NZ_JBHTIK010000015.1"/>
</dbReference>
<dbReference type="EMBL" id="JBHTIK010000015">
    <property type="protein sequence ID" value="MFD0850418.1"/>
    <property type="molecule type" value="Genomic_DNA"/>
</dbReference>
<gene>
    <name evidence="1" type="ORF">ACFQ00_18960</name>
</gene>